<dbReference type="Gene3D" id="1.20.58.1040">
    <property type="match status" value="1"/>
</dbReference>
<dbReference type="EC" id="3.2.1.39" evidence="3"/>
<feature type="domain" description="X8" evidence="10">
    <location>
        <begin position="384"/>
        <end position="469"/>
    </location>
</feature>
<dbReference type="PANTHER" id="PTHR32227">
    <property type="entry name" value="GLUCAN ENDO-1,3-BETA-GLUCOSIDASE BG1-RELATED-RELATED"/>
    <property type="match status" value="1"/>
</dbReference>
<dbReference type="Gene3D" id="3.20.20.80">
    <property type="entry name" value="Glycosidases"/>
    <property type="match status" value="2"/>
</dbReference>
<dbReference type="InterPro" id="IPR000490">
    <property type="entry name" value="Glyco_hydro_17"/>
</dbReference>
<feature type="signal peptide" evidence="9">
    <location>
        <begin position="1"/>
        <end position="23"/>
    </location>
</feature>
<dbReference type="InterPro" id="IPR012946">
    <property type="entry name" value="X8"/>
</dbReference>
<evidence type="ECO:0000256" key="1">
    <source>
        <dbReference type="ARBA" id="ARBA00000382"/>
    </source>
</evidence>
<dbReference type="Pfam" id="PF00332">
    <property type="entry name" value="Glyco_hydro_17"/>
    <property type="match status" value="2"/>
</dbReference>
<evidence type="ECO:0000256" key="9">
    <source>
        <dbReference type="SAM" id="SignalP"/>
    </source>
</evidence>
<name>A0ABR2E145_9ROSI</name>
<evidence type="ECO:0000256" key="7">
    <source>
        <dbReference type="ARBA" id="ARBA00023295"/>
    </source>
</evidence>
<comment type="similarity">
    <text evidence="2 8">Belongs to the glycosyl hydrolase 17 family.</text>
</comment>
<dbReference type="Proteomes" id="UP001472677">
    <property type="component" value="Unassembled WGS sequence"/>
</dbReference>
<dbReference type="InterPro" id="IPR017853">
    <property type="entry name" value="GH"/>
</dbReference>
<evidence type="ECO:0000256" key="4">
    <source>
        <dbReference type="ARBA" id="ARBA00022729"/>
    </source>
</evidence>
<proteinExistence type="inferred from homology"/>
<dbReference type="SUPFAM" id="SSF51445">
    <property type="entry name" value="(Trans)glycosidases"/>
    <property type="match status" value="2"/>
</dbReference>
<evidence type="ECO:0000256" key="2">
    <source>
        <dbReference type="ARBA" id="ARBA00008773"/>
    </source>
</evidence>
<protein>
    <recommendedName>
        <fullName evidence="3">glucan endo-1,3-beta-D-glucosidase</fullName>
        <ecNumber evidence="3">3.2.1.39</ecNumber>
    </recommendedName>
</protein>
<evidence type="ECO:0000313" key="12">
    <source>
        <dbReference type="Proteomes" id="UP001472677"/>
    </source>
</evidence>
<evidence type="ECO:0000313" key="11">
    <source>
        <dbReference type="EMBL" id="KAK8550283.1"/>
    </source>
</evidence>
<keyword evidence="7" id="KW-0326">Glycosidase</keyword>
<gene>
    <name evidence="11" type="ORF">V6N12_039000</name>
</gene>
<evidence type="ECO:0000256" key="5">
    <source>
        <dbReference type="ARBA" id="ARBA00022801"/>
    </source>
</evidence>
<evidence type="ECO:0000259" key="10">
    <source>
        <dbReference type="SMART" id="SM00768"/>
    </source>
</evidence>
<keyword evidence="6" id="KW-1015">Disulfide bond</keyword>
<evidence type="ECO:0000256" key="6">
    <source>
        <dbReference type="ARBA" id="ARBA00023157"/>
    </source>
</evidence>
<keyword evidence="12" id="KW-1185">Reference proteome</keyword>
<evidence type="ECO:0000256" key="3">
    <source>
        <dbReference type="ARBA" id="ARBA00012780"/>
    </source>
</evidence>
<dbReference type="Pfam" id="PF07983">
    <property type="entry name" value="X8"/>
    <property type="match status" value="1"/>
</dbReference>
<reference evidence="11 12" key="1">
    <citation type="journal article" date="2024" name="G3 (Bethesda)">
        <title>Genome assembly of Hibiscus sabdariffa L. provides insights into metabolisms of medicinal natural products.</title>
        <authorList>
            <person name="Kim T."/>
        </authorList>
    </citation>
    <scope>NUCLEOTIDE SEQUENCE [LARGE SCALE GENOMIC DNA]</scope>
    <source>
        <strain evidence="11">TK-2024</strain>
        <tissue evidence="11">Old leaves</tissue>
    </source>
</reference>
<dbReference type="SMART" id="SM00768">
    <property type="entry name" value="X8"/>
    <property type="match status" value="1"/>
</dbReference>
<accession>A0ABR2E145</accession>
<organism evidence="11 12">
    <name type="scientific">Hibiscus sabdariffa</name>
    <name type="common">roselle</name>
    <dbReference type="NCBI Taxonomy" id="183260"/>
    <lineage>
        <taxon>Eukaryota</taxon>
        <taxon>Viridiplantae</taxon>
        <taxon>Streptophyta</taxon>
        <taxon>Embryophyta</taxon>
        <taxon>Tracheophyta</taxon>
        <taxon>Spermatophyta</taxon>
        <taxon>Magnoliopsida</taxon>
        <taxon>eudicotyledons</taxon>
        <taxon>Gunneridae</taxon>
        <taxon>Pentapetalae</taxon>
        <taxon>rosids</taxon>
        <taxon>malvids</taxon>
        <taxon>Malvales</taxon>
        <taxon>Malvaceae</taxon>
        <taxon>Malvoideae</taxon>
        <taxon>Hibiscus</taxon>
    </lineage>
</organism>
<comment type="caution">
    <text evidence="11">The sequence shown here is derived from an EMBL/GenBank/DDBJ whole genome shotgun (WGS) entry which is preliminary data.</text>
</comment>
<keyword evidence="5" id="KW-0378">Hydrolase</keyword>
<keyword evidence="4 9" id="KW-0732">Signal</keyword>
<comment type="catalytic activity">
    <reaction evidence="1">
        <text>Hydrolysis of (1-&gt;3)-beta-D-glucosidic linkages in (1-&gt;3)-beta-D-glucans.</text>
        <dbReference type="EC" id="3.2.1.39"/>
    </reaction>
</comment>
<feature type="chain" id="PRO_5046185308" description="glucan endo-1,3-beta-D-glucosidase" evidence="9">
    <location>
        <begin position="24"/>
        <end position="501"/>
    </location>
</feature>
<dbReference type="EMBL" id="JBBPBM010000020">
    <property type="protein sequence ID" value="KAK8550283.1"/>
    <property type="molecule type" value="Genomic_DNA"/>
</dbReference>
<evidence type="ECO:0000256" key="8">
    <source>
        <dbReference type="RuleBase" id="RU004335"/>
    </source>
</evidence>
<sequence length="501" mass="54951">MCSRLKLVFALSVLLQLLDFSRGNNVGAAYGRDANNLPSPDKVAQLVRNHNIQYIKIYDTDPQVLNAFKNTGIKFTVGVHNSDLPAFQSQSYVDSWLANSILPFYPATRITYITVGNEVTESPGNSANLVVPAMRNVVSALKKSNLQDNIKVSTPLSFGVLSNSFPPSEGAFKSSLAYVLNPLLEFLDENQSPFMVNIYPYFAINDDSSLKFALFEPSNQVFVDRNTGLRYDNMFDAQLDAVHFAIANQFRRARNLLDAQLDDVRFSLTYQNLNNMKTVVTETGYPKGGSPGHRFATIDNARIYNTNLIRHVTSGSPTTALFGGVHVKSGTPAKPNAEVDVYIFSLFDENLKQGSDIEGHWGIFYPDMTPAYDLEFPGTSSGKSWCIASSQASKSALQNALDWACGPGQADCSDIQPGGQCFEPNNLVSHASFAFNNYYQKHGLTDEACSFGGTGIKVYNDPSYGNCIYHCKIKITPASGTTAIAGTSFAERTGVCAREYR</sequence>
<dbReference type="InterPro" id="IPR044965">
    <property type="entry name" value="Glyco_hydro_17_plant"/>
</dbReference>